<dbReference type="InParanoid" id="F6HX42"/>
<accession>F6HX42</accession>
<evidence type="ECO:0000256" key="4">
    <source>
        <dbReference type="PROSITE-ProRule" id="PRU00175"/>
    </source>
</evidence>
<sequence>MANQNDGEHIIEIGDQRPSIPTIQTPSSSPSHSNPFESGLWISLQFILSVIQIVASIVVLSLSKLNGDPDYKLFSWVVGYACGCVLMLPLLYCRYILILVKKLFLICRLYGIVEVLKMSLSCFFAVWFVLGNVWVFGSSSTGKDDTKLETLCLVFLASGCIMYAMPVFRCAAFCLLLPFLILPTLASPQEQAREANPDYSFNALPTYNFKLKENGTGESGVLAAGTDKERAISGEDAVCCICLGKYADNDEVRELPCSHFFHVECVDKWLKINPRCPLCQSELGGAGGASTLVTHSSQDQSERMTDTAS</sequence>
<keyword evidence="2 4" id="KW-0863">Zinc-finger</keyword>
<dbReference type="Gene3D" id="3.30.40.10">
    <property type="entry name" value="Zinc/RING finger domain, C3HC4 (zinc finger)"/>
    <property type="match status" value="1"/>
</dbReference>
<keyword evidence="6" id="KW-0812">Transmembrane</keyword>
<dbReference type="PANTHER" id="PTHR46225:SF2">
    <property type="entry name" value="C3H4 TYPE ZINC FINGER PROTEIN"/>
    <property type="match status" value="1"/>
</dbReference>
<feature type="transmembrane region" description="Helical" evidence="6">
    <location>
        <begin position="155"/>
        <end position="182"/>
    </location>
</feature>
<feature type="transmembrane region" description="Helical" evidence="6">
    <location>
        <begin position="109"/>
        <end position="135"/>
    </location>
</feature>
<dbReference type="PaxDb" id="29760-VIT_09s0002g05140.t01"/>
<evidence type="ECO:0000256" key="5">
    <source>
        <dbReference type="SAM" id="MobiDB-lite"/>
    </source>
</evidence>
<feature type="transmembrane region" description="Helical" evidence="6">
    <location>
        <begin position="40"/>
        <end position="62"/>
    </location>
</feature>
<dbReference type="GO" id="GO:0008270">
    <property type="term" value="F:zinc ion binding"/>
    <property type="evidence" value="ECO:0007669"/>
    <property type="project" value="UniProtKB-KW"/>
</dbReference>
<dbReference type="PROSITE" id="PS50089">
    <property type="entry name" value="ZF_RING_2"/>
    <property type="match status" value="1"/>
</dbReference>
<dbReference type="STRING" id="29760.F6HX42"/>
<dbReference type="InterPro" id="IPR013083">
    <property type="entry name" value="Znf_RING/FYVE/PHD"/>
</dbReference>
<keyword evidence="9" id="KW-1185">Reference proteome</keyword>
<keyword evidence="1" id="KW-0479">Metal-binding</keyword>
<keyword evidence="6" id="KW-1133">Transmembrane helix</keyword>
<dbReference type="Pfam" id="PF13639">
    <property type="entry name" value="zf-RING_2"/>
    <property type="match status" value="1"/>
</dbReference>
<protein>
    <recommendedName>
        <fullName evidence="7">RING-type domain-containing protein</fullName>
    </recommendedName>
</protein>
<dbReference type="PANTHER" id="PTHR46225">
    <property type="entry name" value="C3H4 TYPE ZINC FINGER PROTEIN"/>
    <property type="match status" value="1"/>
</dbReference>
<evidence type="ECO:0000256" key="1">
    <source>
        <dbReference type="ARBA" id="ARBA00022723"/>
    </source>
</evidence>
<dbReference type="HOGENOM" id="CLU_951273_0_0_1"/>
<feature type="compositionally biased region" description="Basic and acidic residues" evidence="5">
    <location>
        <begin position="300"/>
        <end position="309"/>
    </location>
</feature>
<evidence type="ECO:0000256" key="6">
    <source>
        <dbReference type="SAM" id="Phobius"/>
    </source>
</evidence>
<dbReference type="FunFam" id="3.30.40.10:FF:000348">
    <property type="entry name" value="E3 ubiquitin-protein ligase"/>
    <property type="match status" value="1"/>
</dbReference>
<feature type="region of interest" description="Disordered" evidence="5">
    <location>
        <begin position="290"/>
        <end position="309"/>
    </location>
</feature>
<feature type="domain" description="RING-type" evidence="7">
    <location>
        <begin position="239"/>
        <end position="280"/>
    </location>
</feature>
<dbReference type="SMART" id="SM00184">
    <property type="entry name" value="RING"/>
    <property type="match status" value="1"/>
</dbReference>
<dbReference type="EMBL" id="FN596494">
    <property type="protein sequence ID" value="CCB59512.1"/>
    <property type="molecule type" value="Genomic_DNA"/>
</dbReference>
<organism evidence="8 9">
    <name type="scientific">Vitis vinifera</name>
    <name type="common">Grape</name>
    <dbReference type="NCBI Taxonomy" id="29760"/>
    <lineage>
        <taxon>Eukaryota</taxon>
        <taxon>Viridiplantae</taxon>
        <taxon>Streptophyta</taxon>
        <taxon>Embryophyta</taxon>
        <taxon>Tracheophyta</taxon>
        <taxon>Spermatophyta</taxon>
        <taxon>Magnoliopsida</taxon>
        <taxon>eudicotyledons</taxon>
        <taxon>Gunneridae</taxon>
        <taxon>Pentapetalae</taxon>
        <taxon>rosids</taxon>
        <taxon>Vitales</taxon>
        <taxon>Vitaceae</taxon>
        <taxon>Viteae</taxon>
        <taxon>Vitis</taxon>
    </lineage>
</organism>
<evidence type="ECO:0000313" key="9">
    <source>
        <dbReference type="Proteomes" id="UP000009183"/>
    </source>
</evidence>
<dbReference type="SMART" id="SM00744">
    <property type="entry name" value="RINGv"/>
    <property type="match status" value="1"/>
</dbReference>
<dbReference type="AlphaFoldDB" id="F6HX42"/>
<gene>
    <name evidence="8" type="ordered locus">VIT_09s0002g05140</name>
</gene>
<keyword evidence="3" id="KW-0862">Zinc</keyword>
<dbReference type="InterPro" id="IPR001841">
    <property type="entry name" value="Znf_RING"/>
</dbReference>
<keyword evidence="6" id="KW-0472">Membrane</keyword>
<dbReference type="eggNOG" id="KOG0800">
    <property type="taxonomic scope" value="Eukaryota"/>
</dbReference>
<dbReference type="InterPro" id="IPR011016">
    <property type="entry name" value="Znf_RING-CH"/>
</dbReference>
<reference evidence="9" key="1">
    <citation type="journal article" date="2007" name="Nature">
        <title>The grapevine genome sequence suggests ancestral hexaploidization in major angiosperm phyla.</title>
        <authorList>
            <consortium name="The French-Italian Public Consortium for Grapevine Genome Characterization."/>
            <person name="Jaillon O."/>
            <person name="Aury J.-M."/>
            <person name="Noel B."/>
            <person name="Policriti A."/>
            <person name="Clepet C."/>
            <person name="Casagrande A."/>
            <person name="Choisne N."/>
            <person name="Aubourg S."/>
            <person name="Vitulo N."/>
            <person name="Jubin C."/>
            <person name="Vezzi A."/>
            <person name="Legeai F."/>
            <person name="Hugueney P."/>
            <person name="Dasilva C."/>
            <person name="Horner D."/>
            <person name="Mica E."/>
            <person name="Jublot D."/>
            <person name="Poulain J."/>
            <person name="Bruyere C."/>
            <person name="Billault A."/>
            <person name="Segurens B."/>
            <person name="Gouyvenoux M."/>
            <person name="Ugarte E."/>
            <person name="Cattonaro F."/>
            <person name="Anthouard V."/>
            <person name="Vico V."/>
            <person name="Del Fabbro C."/>
            <person name="Alaux M."/>
            <person name="Di Gaspero G."/>
            <person name="Dumas V."/>
            <person name="Felice N."/>
            <person name="Paillard S."/>
            <person name="Juman I."/>
            <person name="Moroldo M."/>
            <person name="Scalabrin S."/>
            <person name="Canaguier A."/>
            <person name="Le Clainche I."/>
            <person name="Malacrida G."/>
            <person name="Durand E."/>
            <person name="Pesole G."/>
            <person name="Laucou V."/>
            <person name="Chatelet P."/>
            <person name="Merdinoglu D."/>
            <person name="Delledonne M."/>
            <person name="Pezzotti M."/>
            <person name="Lecharny A."/>
            <person name="Scarpelli C."/>
            <person name="Artiguenave F."/>
            <person name="Pe M.E."/>
            <person name="Valle G."/>
            <person name="Morgante M."/>
            <person name="Caboche M."/>
            <person name="Adam-Blondon A.-F."/>
            <person name="Weissenbach J."/>
            <person name="Quetier F."/>
            <person name="Wincker P."/>
        </authorList>
    </citation>
    <scope>NUCLEOTIDE SEQUENCE [LARGE SCALE GENOMIC DNA]</scope>
    <source>
        <strain evidence="9">cv. Pinot noir / PN40024</strain>
    </source>
</reference>
<evidence type="ECO:0000256" key="2">
    <source>
        <dbReference type="ARBA" id="ARBA00022771"/>
    </source>
</evidence>
<proteinExistence type="predicted"/>
<evidence type="ECO:0000259" key="7">
    <source>
        <dbReference type="PROSITE" id="PS50089"/>
    </source>
</evidence>
<evidence type="ECO:0000256" key="3">
    <source>
        <dbReference type="ARBA" id="ARBA00022833"/>
    </source>
</evidence>
<dbReference type="SUPFAM" id="SSF57850">
    <property type="entry name" value="RING/U-box"/>
    <property type="match status" value="1"/>
</dbReference>
<name>F6HX42_VITVI</name>
<dbReference type="Proteomes" id="UP000009183">
    <property type="component" value="Chromosome 9"/>
</dbReference>
<evidence type="ECO:0000313" key="8">
    <source>
        <dbReference type="EMBL" id="CCB59512.1"/>
    </source>
</evidence>
<feature type="transmembrane region" description="Helical" evidence="6">
    <location>
        <begin position="74"/>
        <end position="97"/>
    </location>
</feature>